<evidence type="ECO:0000313" key="1">
    <source>
        <dbReference type="EMBL" id="GAC21324.1"/>
    </source>
</evidence>
<dbReference type="Proteomes" id="UP000006327">
    <property type="component" value="Unassembled WGS sequence"/>
</dbReference>
<reference evidence="1 2" key="1">
    <citation type="journal article" date="2017" name="Antonie Van Leeuwenhoek">
        <title>Rhizobium rhizosphaerae sp. nov., a novel species isolated from rice rhizosphere.</title>
        <authorList>
            <person name="Zhao J.J."/>
            <person name="Zhang J."/>
            <person name="Zhang R.J."/>
            <person name="Zhang C.W."/>
            <person name="Yin H.Q."/>
            <person name="Zhang X.X."/>
        </authorList>
    </citation>
    <scope>NUCLEOTIDE SEQUENCE [LARGE SCALE GENOMIC DNA]</scope>
    <source>
        <strain evidence="1 2">BSs20135</strain>
    </source>
</reference>
<dbReference type="InterPro" id="IPR044668">
    <property type="entry name" value="PuuD-like"/>
</dbReference>
<dbReference type="STRING" id="493475.GARC_4382"/>
<dbReference type="InterPro" id="IPR011697">
    <property type="entry name" value="Peptidase_C26"/>
</dbReference>
<evidence type="ECO:0000313" key="2">
    <source>
        <dbReference type="Proteomes" id="UP000006327"/>
    </source>
</evidence>
<dbReference type="SUPFAM" id="SSF52317">
    <property type="entry name" value="Class I glutamine amidotransferase-like"/>
    <property type="match status" value="1"/>
</dbReference>
<accession>K6XL20</accession>
<proteinExistence type="predicted"/>
<organism evidence="1 2">
    <name type="scientific">Paraglaciecola arctica BSs20135</name>
    <dbReference type="NCBI Taxonomy" id="493475"/>
    <lineage>
        <taxon>Bacteria</taxon>
        <taxon>Pseudomonadati</taxon>
        <taxon>Pseudomonadota</taxon>
        <taxon>Gammaproteobacteria</taxon>
        <taxon>Alteromonadales</taxon>
        <taxon>Alteromonadaceae</taxon>
        <taxon>Paraglaciecola</taxon>
    </lineage>
</organism>
<dbReference type="AlphaFoldDB" id="K6XL20"/>
<dbReference type="PANTHER" id="PTHR43235">
    <property type="entry name" value="GLUTAMINE AMIDOTRANSFERASE PB2B2.05-RELATED"/>
    <property type="match status" value="1"/>
</dbReference>
<dbReference type="PROSITE" id="PS51273">
    <property type="entry name" value="GATASE_TYPE_1"/>
    <property type="match status" value="1"/>
</dbReference>
<gene>
    <name evidence="1" type="ORF">GARC_4382</name>
</gene>
<dbReference type="OrthoDB" id="9813383at2"/>
<dbReference type="EMBL" id="BAEO01000062">
    <property type="protein sequence ID" value="GAC21324.1"/>
    <property type="molecule type" value="Genomic_DNA"/>
</dbReference>
<dbReference type="GO" id="GO:0005829">
    <property type="term" value="C:cytosol"/>
    <property type="evidence" value="ECO:0007669"/>
    <property type="project" value="TreeGrafter"/>
</dbReference>
<keyword evidence="2" id="KW-1185">Reference proteome</keyword>
<dbReference type="Gene3D" id="3.40.50.880">
    <property type="match status" value="1"/>
</dbReference>
<dbReference type="GO" id="GO:0016811">
    <property type="term" value="F:hydrolase activity, acting on carbon-nitrogen (but not peptide) bonds, in linear amides"/>
    <property type="evidence" value="ECO:0007669"/>
    <property type="project" value="InterPro"/>
</dbReference>
<comment type="caution">
    <text evidence="1">The sequence shown here is derived from an EMBL/GenBank/DDBJ whole genome shotgun (WGS) entry which is preliminary data.</text>
</comment>
<dbReference type="InterPro" id="IPR029062">
    <property type="entry name" value="Class_I_gatase-like"/>
</dbReference>
<dbReference type="PANTHER" id="PTHR43235:SF1">
    <property type="entry name" value="GLUTAMINE AMIDOTRANSFERASE PB2B2.05-RELATED"/>
    <property type="match status" value="1"/>
</dbReference>
<protein>
    <submittedName>
        <fullName evidence="1">Uncharacterized protein</fullName>
    </submittedName>
</protein>
<dbReference type="Pfam" id="PF07722">
    <property type="entry name" value="Peptidase_C26"/>
    <property type="match status" value="1"/>
</dbReference>
<dbReference type="eggNOG" id="COG2071">
    <property type="taxonomic scope" value="Bacteria"/>
</dbReference>
<name>K6XL20_9ALTE</name>
<sequence length="250" mass="27889">MPEISKPKIAITGPNISGSTAWFFTALNIGIAGGKPVRVTPESFDGTFDCDGIIIGGGADIHPDHYIKEDSTPVERSLWLKLKECVLYPMELMSRLSSSGYDKTRDVMEIRFIQYALDNNLPILGICRGHQLLNAELGGTMYESTLPLLEKDARIRSPFPRKTVLYTTNDSLISRIAGDDPLKVNAIHSQAVAQPAEDLKVTAKEEAGINQVIESKNSDKVLGVQWHPEYLFYMKAHRKIFSWLVREAKK</sequence>
<dbReference type="RefSeq" id="WP_007624132.1">
    <property type="nucleotide sequence ID" value="NZ_BAEO01000062.1"/>
</dbReference>